<feature type="domain" description="HSA" evidence="14">
    <location>
        <begin position="331"/>
        <end position="403"/>
    </location>
</feature>
<reference evidence="16" key="1">
    <citation type="journal article" date="2020" name="Nat. Commun.">
        <title>Large-scale genome sequencing of mycorrhizal fungi provides insights into the early evolution of symbiotic traits.</title>
        <authorList>
            <person name="Miyauchi S."/>
            <person name="Kiss E."/>
            <person name="Kuo A."/>
            <person name="Drula E."/>
            <person name="Kohler A."/>
            <person name="Sanchez-Garcia M."/>
            <person name="Morin E."/>
            <person name="Andreopoulos B."/>
            <person name="Barry K.W."/>
            <person name="Bonito G."/>
            <person name="Buee M."/>
            <person name="Carver A."/>
            <person name="Chen C."/>
            <person name="Cichocki N."/>
            <person name="Clum A."/>
            <person name="Culley D."/>
            <person name="Crous P.W."/>
            <person name="Fauchery L."/>
            <person name="Girlanda M."/>
            <person name="Hayes R.D."/>
            <person name="Keri Z."/>
            <person name="LaButti K."/>
            <person name="Lipzen A."/>
            <person name="Lombard V."/>
            <person name="Magnuson J."/>
            <person name="Maillard F."/>
            <person name="Murat C."/>
            <person name="Nolan M."/>
            <person name="Ohm R.A."/>
            <person name="Pangilinan J."/>
            <person name="Pereira M.F."/>
            <person name="Perotto S."/>
            <person name="Peter M."/>
            <person name="Pfister S."/>
            <person name="Riley R."/>
            <person name="Sitrit Y."/>
            <person name="Stielow J.B."/>
            <person name="Szollosi G."/>
            <person name="Zifcakova L."/>
            <person name="Stursova M."/>
            <person name="Spatafora J.W."/>
            <person name="Tedersoo L."/>
            <person name="Vaario L.M."/>
            <person name="Yamada A."/>
            <person name="Yan M."/>
            <person name="Wang P."/>
            <person name="Xu J."/>
            <person name="Bruns T."/>
            <person name="Baldrian P."/>
            <person name="Vilgalys R."/>
            <person name="Dunand C."/>
            <person name="Henrissat B."/>
            <person name="Grigoriev I.V."/>
            <person name="Hibbett D."/>
            <person name="Nagy L.G."/>
            <person name="Martin F.M."/>
        </authorList>
    </citation>
    <scope>NUCLEOTIDE SEQUENCE</scope>
    <source>
        <strain evidence="16">UP504</strain>
    </source>
</reference>
<feature type="compositionally biased region" description="Acidic residues" evidence="10">
    <location>
        <begin position="1105"/>
        <end position="1117"/>
    </location>
</feature>
<feature type="compositionally biased region" description="Low complexity" evidence="10">
    <location>
        <begin position="1359"/>
        <end position="1379"/>
    </location>
</feature>
<dbReference type="PANTHER" id="PTHR10799">
    <property type="entry name" value="SNF2/RAD54 HELICASE FAMILY"/>
    <property type="match status" value="1"/>
</dbReference>
<keyword evidence="6 9" id="KW-0103">Bromodomain</keyword>
<evidence type="ECO:0000259" key="13">
    <source>
        <dbReference type="PROSITE" id="PS51194"/>
    </source>
</evidence>
<feature type="compositionally biased region" description="Gly residues" evidence="10">
    <location>
        <begin position="1346"/>
        <end position="1356"/>
    </location>
</feature>
<feature type="region of interest" description="Disordered" evidence="10">
    <location>
        <begin position="453"/>
        <end position="485"/>
    </location>
</feature>
<evidence type="ECO:0000313" key="17">
    <source>
        <dbReference type="Proteomes" id="UP000886523"/>
    </source>
</evidence>
<dbReference type="SUPFAM" id="SSF52540">
    <property type="entry name" value="P-loop containing nucleoside triphosphate hydrolases"/>
    <property type="match status" value="2"/>
</dbReference>
<dbReference type="SMART" id="SM01314">
    <property type="entry name" value="SnAC"/>
    <property type="match status" value="1"/>
</dbReference>
<evidence type="ECO:0000256" key="5">
    <source>
        <dbReference type="ARBA" id="ARBA00023015"/>
    </source>
</evidence>
<dbReference type="Pfam" id="PF08880">
    <property type="entry name" value="QLQ"/>
    <property type="match status" value="1"/>
</dbReference>
<dbReference type="SMART" id="SM00297">
    <property type="entry name" value="BROMO"/>
    <property type="match status" value="1"/>
</dbReference>
<dbReference type="GO" id="GO:0006355">
    <property type="term" value="P:regulation of DNA-templated transcription"/>
    <property type="evidence" value="ECO:0007669"/>
    <property type="project" value="InterPro"/>
</dbReference>
<evidence type="ECO:0000256" key="3">
    <source>
        <dbReference type="ARBA" id="ARBA00022801"/>
    </source>
</evidence>
<feature type="domain" description="Bromo" evidence="11">
    <location>
        <begin position="1245"/>
        <end position="1315"/>
    </location>
</feature>
<dbReference type="Pfam" id="PF00439">
    <property type="entry name" value="Bromodomain"/>
    <property type="match status" value="1"/>
</dbReference>
<keyword evidence="8" id="KW-0539">Nucleus</keyword>
<dbReference type="Gene3D" id="1.20.920.10">
    <property type="entry name" value="Bromodomain-like"/>
    <property type="match status" value="1"/>
</dbReference>
<dbReference type="OrthoDB" id="5857104at2759"/>
<feature type="region of interest" description="Disordered" evidence="10">
    <location>
        <begin position="1336"/>
        <end position="1404"/>
    </location>
</feature>
<feature type="compositionally biased region" description="Basic and acidic residues" evidence="10">
    <location>
        <begin position="133"/>
        <end position="143"/>
    </location>
</feature>
<dbReference type="PROSITE" id="PS51204">
    <property type="entry name" value="HSA"/>
    <property type="match status" value="1"/>
</dbReference>
<keyword evidence="17" id="KW-1185">Reference proteome</keyword>
<evidence type="ECO:0000256" key="10">
    <source>
        <dbReference type="SAM" id="MobiDB-lite"/>
    </source>
</evidence>
<dbReference type="Gene3D" id="3.40.50.10810">
    <property type="entry name" value="Tandem AAA-ATPase domain"/>
    <property type="match status" value="1"/>
</dbReference>
<evidence type="ECO:0000256" key="9">
    <source>
        <dbReference type="PROSITE-ProRule" id="PRU00035"/>
    </source>
</evidence>
<keyword evidence="3" id="KW-0378">Hydrolase</keyword>
<dbReference type="GO" id="GO:0042393">
    <property type="term" value="F:histone binding"/>
    <property type="evidence" value="ECO:0007669"/>
    <property type="project" value="InterPro"/>
</dbReference>
<feature type="compositionally biased region" description="Basic and acidic residues" evidence="10">
    <location>
        <begin position="152"/>
        <end position="163"/>
    </location>
</feature>
<keyword evidence="2" id="KW-0547">Nucleotide-binding</keyword>
<dbReference type="PRINTS" id="PR00503">
    <property type="entry name" value="BROMODOMAIN"/>
</dbReference>
<evidence type="ECO:0000259" key="15">
    <source>
        <dbReference type="PROSITE" id="PS51666"/>
    </source>
</evidence>
<dbReference type="EMBL" id="MU128978">
    <property type="protein sequence ID" value="KAF9513057.1"/>
    <property type="molecule type" value="Genomic_DNA"/>
</dbReference>
<dbReference type="SMART" id="SM00951">
    <property type="entry name" value="QLQ"/>
    <property type="match status" value="1"/>
</dbReference>
<dbReference type="InterPro" id="IPR001650">
    <property type="entry name" value="Helicase_C-like"/>
</dbReference>
<comment type="subcellular location">
    <subcellularLocation>
        <location evidence="1">Nucleus</location>
    </subcellularLocation>
</comment>
<dbReference type="Pfam" id="PF00271">
    <property type="entry name" value="Helicase_C"/>
    <property type="match status" value="1"/>
</dbReference>
<dbReference type="InterPro" id="IPR014001">
    <property type="entry name" value="Helicase_ATP-bd"/>
</dbReference>
<dbReference type="Pfam" id="PF00176">
    <property type="entry name" value="SNF2-rel_dom"/>
    <property type="match status" value="1"/>
</dbReference>
<evidence type="ECO:0000256" key="4">
    <source>
        <dbReference type="ARBA" id="ARBA00022840"/>
    </source>
</evidence>
<dbReference type="PROSITE" id="PS51194">
    <property type="entry name" value="HELICASE_CTER"/>
    <property type="match status" value="1"/>
</dbReference>
<dbReference type="GO" id="GO:0016787">
    <property type="term" value="F:hydrolase activity"/>
    <property type="evidence" value="ECO:0007669"/>
    <property type="project" value="UniProtKB-KW"/>
</dbReference>
<name>A0A9P6AW71_9AGAM</name>
<dbReference type="GO" id="GO:0005524">
    <property type="term" value="F:ATP binding"/>
    <property type="evidence" value="ECO:0007669"/>
    <property type="project" value="InterPro"/>
</dbReference>
<dbReference type="InterPro" id="IPR027417">
    <property type="entry name" value="P-loop_NTPase"/>
</dbReference>
<gene>
    <name evidence="16" type="ORF">BS47DRAFT_1015857</name>
</gene>
<dbReference type="PROSITE" id="PS51192">
    <property type="entry name" value="HELICASE_ATP_BIND_1"/>
    <property type="match status" value="1"/>
</dbReference>
<dbReference type="Pfam" id="PF07529">
    <property type="entry name" value="HSA"/>
    <property type="match status" value="1"/>
</dbReference>
<dbReference type="GO" id="GO:0006338">
    <property type="term" value="P:chromatin remodeling"/>
    <property type="evidence" value="ECO:0007669"/>
    <property type="project" value="UniProtKB-ARBA"/>
</dbReference>
<dbReference type="SUPFAM" id="SSF47370">
    <property type="entry name" value="Bromodomain"/>
    <property type="match status" value="1"/>
</dbReference>
<feature type="region of interest" description="Disordered" evidence="10">
    <location>
        <begin position="129"/>
        <end position="163"/>
    </location>
</feature>
<evidence type="ECO:0000313" key="16">
    <source>
        <dbReference type="EMBL" id="KAF9513057.1"/>
    </source>
</evidence>
<dbReference type="InterPro" id="IPR014978">
    <property type="entry name" value="Gln-Leu-Gln_QLQ"/>
</dbReference>
<feature type="region of interest" description="Disordered" evidence="10">
    <location>
        <begin position="997"/>
        <end position="1020"/>
    </location>
</feature>
<dbReference type="InterPro" id="IPR036427">
    <property type="entry name" value="Bromodomain-like_sf"/>
</dbReference>
<evidence type="ECO:0000256" key="2">
    <source>
        <dbReference type="ARBA" id="ARBA00022741"/>
    </source>
</evidence>
<evidence type="ECO:0000256" key="8">
    <source>
        <dbReference type="ARBA" id="ARBA00023242"/>
    </source>
</evidence>
<dbReference type="InterPro" id="IPR014012">
    <property type="entry name" value="HSA_dom"/>
</dbReference>
<dbReference type="InterPro" id="IPR001487">
    <property type="entry name" value="Bromodomain"/>
</dbReference>
<dbReference type="FunFam" id="3.40.50.10810:FF:000008">
    <property type="entry name" value="Chromatin structure-remodeling complex subunit snf21"/>
    <property type="match status" value="1"/>
</dbReference>
<feature type="compositionally biased region" description="Acidic residues" evidence="10">
    <location>
        <begin position="1395"/>
        <end position="1404"/>
    </location>
</feature>
<feature type="region of interest" description="Disordered" evidence="10">
    <location>
        <begin position="1"/>
        <end position="26"/>
    </location>
</feature>
<keyword evidence="4" id="KW-0067">ATP-binding</keyword>
<keyword evidence="7" id="KW-0804">Transcription</keyword>
<dbReference type="Pfam" id="PF14619">
    <property type="entry name" value="SnAC"/>
    <property type="match status" value="1"/>
</dbReference>
<evidence type="ECO:0000256" key="6">
    <source>
        <dbReference type="ARBA" id="ARBA00023117"/>
    </source>
</evidence>
<comment type="caution">
    <text evidence="16">The sequence shown here is derived from an EMBL/GenBank/DDBJ whole genome shotgun (WGS) entry which is preliminary data.</text>
</comment>
<evidence type="ECO:0000259" key="14">
    <source>
        <dbReference type="PROSITE" id="PS51204"/>
    </source>
</evidence>
<protein>
    <submittedName>
        <fullName evidence="16">Uncharacterized protein</fullName>
    </submittedName>
</protein>
<dbReference type="Gene3D" id="3.40.50.300">
    <property type="entry name" value="P-loop containing nucleotide triphosphate hydrolases"/>
    <property type="match status" value="1"/>
</dbReference>
<feature type="domain" description="Helicase ATP-binding" evidence="12">
    <location>
        <begin position="524"/>
        <end position="689"/>
    </location>
</feature>
<keyword evidence="5" id="KW-0805">Transcription regulation</keyword>
<dbReference type="SMART" id="SM00490">
    <property type="entry name" value="HELICc"/>
    <property type="match status" value="1"/>
</dbReference>
<dbReference type="InterPro" id="IPR000330">
    <property type="entry name" value="SNF2_N"/>
</dbReference>
<proteinExistence type="predicted"/>
<feature type="domain" description="QLQ" evidence="15">
    <location>
        <begin position="86"/>
        <end position="121"/>
    </location>
</feature>
<organism evidence="16 17">
    <name type="scientific">Hydnum rufescens UP504</name>
    <dbReference type="NCBI Taxonomy" id="1448309"/>
    <lineage>
        <taxon>Eukaryota</taxon>
        <taxon>Fungi</taxon>
        <taxon>Dikarya</taxon>
        <taxon>Basidiomycota</taxon>
        <taxon>Agaricomycotina</taxon>
        <taxon>Agaricomycetes</taxon>
        <taxon>Cantharellales</taxon>
        <taxon>Hydnaceae</taxon>
        <taxon>Hydnum</taxon>
    </lineage>
</organism>
<dbReference type="PROSITE" id="PS50014">
    <property type="entry name" value="BROMODOMAIN_2"/>
    <property type="match status" value="1"/>
</dbReference>
<evidence type="ECO:0000259" key="12">
    <source>
        <dbReference type="PROSITE" id="PS51192"/>
    </source>
</evidence>
<sequence>MAATALTNGHQAPHTGSSVPPQPRDPRMQAMLTRASVLRSQGYTEQTSTELAQILSFLKIMAKTMQLPPPSAPALPASSQTQQPVVITPNQMTVLHAQVQALQYLTRGQPVPPQIQQIIYVPDNAESTAKDPAVAKDEAETKIETNGALDSGESKESDSNEDTLKFPEGRLLELDTSSPIYPYSAFTNPLSITAKALRDGRMHKVIIPTLMPSGLDPIQIKAERDRFIEARIAHRIEELSSLPGGISDASFDPLVPATDDKQRQPTSSAKLRALIELKALKLRDKQRAMRSSIVNRMQEASSLAIDRKVFRRTRKPVLKDARQTEGLERQQRIERERRAKQKHLDYLNVICDHGQALLAAGRANQSRAQRLGKAVLKLHVETEKEEQKRIERISKERLKALKADDEEAYMKLIDTAKDTRITHLLRQTDSYLDSLSQAVRAQQNDDIHRHGAFDHSAFDSEDGPTDETTFGATRPEDEDSEQRSGKVDYYGVAHRISEKIAMQPRLLVGGQLKEYQLKGLQWMVSLYNNRLNGILADEMGLGKTIQTISLVCFLIETKREPGPFLVIVPLSTLTNWTLEFKKWAPGVTTLVYNGSPALRRSLQPQLRSGNFQVVLTTYEYIIREKAALSRIKWLHMIIDEGHRMKNTQSKLSQTLTQFYSTRYRIILTGTPLQNNLPELWALLNFVLPKIFNSVKSFEEWFNTPFANTGSQDKLELNEEETLLVIRRLHKVLRPFLLRRLKKDVESELPDKVEKVVKCKMSGLQYQLYQQMKKHGIIFDEEVKGKQVGLKGLNNTIMQFRKICQHPFVFGQIEDRINPSRSLNMSIVRSAGKVALLDQLLPKLFATGHRVLIFFQMTNIMDILADYFNFRGFKHFRLDGSTKPEERAQLLVQFNDPKTDVHLFMLSTRAGGLGLNLQSADTVIMCVDSLCPHLLDRAHRIGQKKDVRIFRFVTEKSIEEVMLARAKSKLDMDGKVIQAGRFDNKSTAEEQEEYLRTLLDQDQEDDTEESASMNDEEINDIVARTEKEAEIFRKMDIERAAREETEWRAAGNTGPVPNRLMQIEELPEVYQRDEPLHIESEPEGPSGRGQRVRNTVRYTDGLTDDQWAEAVEDGQVEDVIERKSRGRGRPSNRIESSPEISTPPDDDDWGAGTSSSRKKKGKGRPSTRGTDSRSSPAPLKRKRLPGNKSMSVTPSMADEEEEVPDNKRRKPNPPQRGDAIPPHVRERMRKVFTECYKAVQACVNEEGRQRCDLFKELPSRKEYPDYYQQIQQPIAMSHIRKRGAGNYYKTVQAYAEDWRQMFANARQYNTETSWVYKDAVELSKVFEAVFERETAGTDLPGMVGNSNGNGNGNGGGPSYQQWSIAQVPQPQQQLVYQNSQPGRKQPTARRKVADPDWSDGDYGSD</sequence>
<feature type="compositionally biased region" description="Basic residues" evidence="10">
    <location>
        <begin position="1155"/>
        <end position="1164"/>
    </location>
</feature>
<dbReference type="CDD" id="cd18793">
    <property type="entry name" value="SF2_C_SNF"/>
    <property type="match status" value="1"/>
</dbReference>
<feature type="compositionally biased region" description="Polar residues" evidence="10">
    <location>
        <begin position="1"/>
        <end position="19"/>
    </location>
</feature>
<dbReference type="InterPro" id="IPR049730">
    <property type="entry name" value="SNF2/RAD54-like_C"/>
</dbReference>
<dbReference type="InterPro" id="IPR038718">
    <property type="entry name" value="SNF2-like_sf"/>
</dbReference>
<feature type="domain" description="Helicase C-terminal" evidence="13">
    <location>
        <begin position="835"/>
        <end position="1018"/>
    </location>
</feature>
<dbReference type="Proteomes" id="UP000886523">
    <property type="component" value="Unassembled WGS sequence"/>
</dbReference>
<accession>A0A9P6AW71</accession>
<dbReference type="CDD" id="cd17996">
    <property type="entry name" value="DEXHc_SMARCA2_SMARCA4"/>
    <property type="match status" value="1"/>
</dbReference>
<dbReference type="Gene3D" id="1.20.5.170">
    <property type="match status" value="1"/>
</dbReference>
<evidence type="ECO:0000259" key="11">
    <source>
        <dbReference type="PROSITE" id="PS50014"/>
    </source>
</evidence>
<evidence type="ECO:0000256" key="1">
    <source>
        <dbReference type="ARBA" id="ARBA00004123"/>
    </source>
</evidence>
<dbReference type="SMART" id="SM00573">
    <property type="entry name" value="HSA"/>
    <property type="match status" value="1"/>
</dbReference>
<dbReference type="GO" id="GO:0005634">
    <property type="term" value="C:nucleus"/>
    <property type="evidence" value="ECO:0007669"/>
    <property type="project" value="UniProtKB-SubCell"/>
</dbReference>
<feature type="compositionally biased region" description="Acidic residues" evidence="10">
    <location>
        <begin position="1000"/>
        <end position="1018"/>
    </location>
</feature>
<dbReference type="PROSITE" id="PS51666">
    <property type="entry name" value="QLQ"/>
    <property type="match status" value="1"/>
</dbReference>
<evidence type="ECO:0000256" key="7">
    <source>
        <dbReference type="ARBA" id="ARBA00023163"/>
    </source>
</evidence>
<dbReference type="SMART" id="SM00487">
    <property type="entry name" value="DEXDc"/>
    <property type="match status" value="1"/>
</dbReference>
<feature type="region of interest" description="Disordered" evidence="10">
    <location>
        <begin position="1105"/>
        <end position="1223"/>
    </location>
</feature>
<dbReference type="InterPro" id="IPR029295">
    <property type="entry name" value="SnAC"/>
</dbReference>